<accession>A0A3S2W3Z8</accession>
<keyword evidence="4" id="KW-1185">Reference proteome</keyword>
<feature type="region of interest" description="Disordered" evidence="1">
    <location>
        <begin position="28"/>
        <end position="50"/>
    </location>
</feature>
<evidence type="ECO:0000259" key="2">
    <source>
        <dbReference type="Pfam" id="PF01882"/>
    </source>
</evidence>
<dbReference type="Proteomes" id="UP000287447">
    <property type="component" value="Unassembled WGS sequence"/>
</dbReference>
<dbReference type="AlphaFoldDB" id="A0A3S2W3Z8"/>
<gene>
    <name evidence="3" type="ORF">EOI86_11635</name>
</gene>
<reference evidence="4" key="1">
    <citation type="submission" date="2019-01" db="EMBL/GenBank/DDBJ databases">
        <title>Gri0909 isolated from a small marine red alga.</title>
        <authorList>
            <person name="Kim J."/>
            <person name="Jeong S.E."/>
            <person name="Jeon C.O."/>
        </authorList>
    </citation>
    <scope>NUCLEOTIDE SEQUENCE [LARGE SCALE GENOMIC DNA]</scope>
    <source>
        <strain evidence="4">Gri0909</strain>
    </source>
</reference>
<sequence length="298" mass="32527">MDWHGHPGASVDADRLIRLRALAQSSLPHLAETGRPGSHAGKKRGSGLDIRDIRPYADGDDIRHMDAMATARTGKPHVRTFHEDQDRTAMLVVDFRHTMLWGTRNRLRSVLAAELAALAGWRSLYAGGRVGLLAFSDRESMFQPPRERDTAMVRIAGSLAQAHRQALEGLASGDRVPSAGLDSHIDRVARLVPRGATVVLTTGFDDGDDVVEQAIRPLLRLASVEIFLIRDAFERDPPQRNLPYFSEDGALKWGAFTKGAASAERRVQALRDAGATVRVVDADTVLEETVGAIYADAV</sequence>
<evidence type="ECO:0000256" key="1">
    <source>
        <dbReference type="SAM" id="MobiDB-lite"/>
    </source>
</evidence>
<organism evidence="3 4">
    <name type="scientific">Hwanghaeella grinnelliae</name>
    <dbReference type="NCBI Taxonomy" id="2500179"/>
    <lineage>
        <taxon>Bacteria</taxon>
        <taxon>Pseudomonadati</taxon>
        <taxon>Pseudomonadota</taxon>
        <taxon>Alphaproteobacteria</taxon>
        <taxon>Rhodospirillales</taxon>
        <taxon>Rhodospirillaceae</taxon>
        <taxon>Hwanghaeella</taxon>
    </lineage>
</organism>
<dbReference type="Pfam" id="PF01882">
    <property type="entry name" value="DUF58"/>
    <property type="match status" value="1"/>
</dbReference>
<dbReference type="RefSeq" id="WP_127765378.1">
    <property type="nucleotide sequence ID" value="NZ_SADE01000002.1"/>
</dbReference>
<dbReference type="InterPro" id="IPR002881">
    <property type="entry name" value="DUF58"/>
</dbReference>
<dbReference type="OrthoDB" id="9776116at2"/>
<proteinExistence type="predicted"/>
<protein>
    <submittedName>
        <fullName evidence="3">DUF58 domain-containing protein</fullName>
    </submittedName>
</protein>
<dbReference type="EMBL" id="SADE01000002">
    <property type="protein sequence ID" value="RVU35901.1"/>
    <property type="molecule type" value="Genomic_DNA"/>
</dbReference>
<evidence type="ECO:0000313" key="4">
    <source>
        <dbReference type="Proteomes" id="UP000287447"/>
    </source>
</evidence>
<name>A0A3S2W3Z8_9PROT</name>
<dbReference type="PANTHER" id="PTHR33608:SF12">
    <property type="entry name" value="DUF58 DOMAIN-CONTAINING PROTEIN"/>
    <property type="match status" value="1"/>
</dbReference>
<dbReference type="PANTHER" id="PTHR33608">
    <property type="entry name" value="BLL2464 PROTEIN"/>
    <property type="match status" value="1"/>
</dbReference>
<feature type="domain" description="DUF58" evidence="2">
    <location>
        <begin position="52"/>
        <end position="207"/>
    </location>
</feature>
<comment type="caution">
    <text evidence="3">The sequence shown here is derived from an EMBL/GenBank/DDBJ whole genome shotgun (WGS) entry which is preliminary data.</text>
</comment>
<evidence type="ECO:0000313" key="3">
    <source>
        <dbReference type="EMBL" id="RVU35901.1"/>
    </source>
</evidence>